<dbReference type="STRING" id="1081104.A0A168E7Z5"/>
<name>A0A168E7Z5_CORFA</name>
<reference evidence="1 2" key="1">
    <citation type="journal article" date="2016" name="Genome Biol. Evol.">
        <title>Divergent and convergent evolution of fungal pathogenicity.</title>
        <authorList>
            <person name="Shang Y."/>
            <person name="Xiao G."/>
            <person name="Zheng P."/>
            <person name="Cen K."/>
            <person name="Zhan S."/>
            <person name="Wang C."/>
        </authorList>
    </citation>
    <scope>NUCLEOTIDE SEQUENCE [LARGE SCALE GENOMIC DNA]</scope>
    <source>
        <strain evidence="1 2">ARSEF 2679</strain>
    </source>
</reference>
<keyword evidence="2" id="KW-1185">Reference proteome</keyword>
<gene>
    <name evidence="1" type="ORF">ISF_00381</name>
</gene>
<sequence length="450" mass="50177">MPPDPNSTEWVFLKCLLLPRSNLTFQRIIFTQIPLKNYILPFSVLVRNVWLRPGHVAMGQPSTFECLGGVHFISICVSRNGTSCQTLEDQLAQEYADKTPEARLKRLLSVRTVVSTASSFAERQQAAMGVLVDFREIGTGSIGKVFEHPGTVFAYKLPLLDDSAKLWNNYIRPSRDSSMLLVCSPSDRGFFWYENLHRFPNTEQFPRQPRNILCLERIFPLPKPTREALIDKYCPAWIKSQISANEASKDCLIRPYLGCVKYSSGQQFFSLHNFQLHANQVLDLGMDATELLSPLKEEQAVRNIINLRQILALRPNSSTYEVATHSNVDFPKRLTSLWLIDFDDCHDIAMDMDDQSLLPQAEHWTLLPTVAEALFLVEAQALLPEAALPPAAVRAAAVPTTLVVVARVEVQVNKAGEAAGTEHSLAKFGGAAQPANPPLATEELGLIVVL</sequence>
<dbReference type="PANTHER" id="PTHR40780">
    <property type="entry name" value="DUF3669 DOMAIN-CONTAINING PROTEIN"/>
    <property type="match status" value="1"/>
</dbReference>
<dbReference type="RefSeq" id="XP_018708438.1">
    <property type="nucleotide sequence ID" value="XM_018843988.1"/>
</dbReference>
<accession>A0A168E7Z5</accession>
<protein>
    <submittedName>
        <fullName evidence="1">Uncharacterized protein</fullName>
    </submittedName>
</protein>
<comment type="caution">
    <text evidence="1">The sequence shown here is derived from an EMBL/GenBank/DDBJ whole genome shotgun (WGS) entry which is preliminary data.</text>
</comment>
<dbReference type="PANTHER" id="PTHR40780:SF2">
    <property type="entry name" value="DUF3669 DOMAIN-CONTAINING PROTEIN"/>
    <property type="match status" value="1"/>
</dbReference>
<dbReference type="GeneID" id="30016673"/>
<proteinExistence type="predicted"/>
<organism evidence="1 2">
    <name type="scientific">Cordyceps fumosorosea (strain ARSEF 2679)</name>
    <name type="common">Isaria fumosorosea</name>
    <dbReference type="NCBI Taxonomy" id="1081104"/>
    <lineage>
        <taxon>Eukaryota</taxon>
        <taxon>Fungi</taxon>
        <taxon>Dikarya</taxon>
        <taxon>Ascomycota</taxon>
        <taxon>Pezizomycotina</taxon>
        <taxon>Sordariomycetes</taxon>
        <taxon>Hypocreomycetidae</taxon>
        <taxon>Hypocreales</taxon>
        <taxon>Cordycipitaceae</taxon>
        <taxon>Cordyceps</taxon>
    </lineage>
</organism>
<dbReference type="EMBL" id="AZHB01000001">
    <property type="protein sequence ID" value="OAA73480.1"/>
    <property type="molecule type" value="Genomic_DNA"/>
</dbReference>
<evidence type="ECO:0000313" key="2">
    <source>
        <dbReference type="Proteomes" id="UP000076744"/>
    </source>
</evidence>
<dbReference type="Proteomes" id="UP000076744">
    <property type="component" value="Unassembled WGS sequence"/>
</dbReference>
<dbReference type="OrthoDB" id="2993351at2759"/>
<dbReference type="AlphaFoldDB" id="A0A168E7Z5"/>
<evidence type="ECO:0000313" key="1">
    <source>
        <dbReference type="EMBL" id="OAA73480.1"/>
    </source>
</evidence>